<gene>
    <name evidence="1" type="ORF">EfsSVR2332_04020</name>
</gene>
<dbReference type="EMBL" id="AP026729">
    <property type="protein sequence ID" value="BDQ60324.1"/>
    <property type="molecule type" value="Genomic_DNA"/>
</dbReference>
<accession>A0AC59HL47</accession>
<reference evidence="1" key="1">
    <citation type="submission" date="2022-08" db="EMBL/GenBank/DDBJ databases">
        <title>Molecular epidemiological analysis of five strains of VanD-type vancomycin-resistant Enterococcus faecalis.</title>
        <authorList>
            <person name="Mimura K."/>
            <person name="Hashimoto Y."/>
            <person name="Tomita H."/>
        </authorList>
    </citation>
    <scope>NUCLEOTIDE SEQUENCE</scope>
    <source>
        <strain evidence="1">SVR2332</strain>
    </source>
</reference>
<evidence type="ECO:0000313" key="1">
    <source>
        <dbReference type="EMBL" id="BDQ60324.1"/>
    </source>
</evidence>
<organism evidence="1 2">
    <name type="scientific">Enterococcus faecalis</name>
    <name type="common">Streptococcus faecalis</name>
    <dbReference type="NCBI Taxonomy" id="1351"/>
    <lineage>
        <taxon>Bacteria</taxon>
        <taxon>Bacillati</taxon>
        <taxon>Bacillota</taxon>
        <taxon>Bacilli</taxon>
        <taxon>Lactobacillales</taxon>
        <taxon>Enterococcaceae</taxon>
        <taxon>Enterococcus</taxon>
    </lineage>
</organism>
<sequence length="62" mass="7342">MEMIRDHCLRNACSYFYTGIKVRYSTDLNTNSNIMQEKEIRIHYNDIIGVIFAEVTYGSFQQ</sequence>
<dbReference type="Proteomes" id="UP001317613">
    <property type="component" value="Chromosome"/>
</dbReference>
<evidence type="ECO:0000313" key="2">
    <source>
        <dbReference type="Proteomes" id="UP001317613"/>
    </source>
</evidence>
<name>A0AC59HL47_ENTFL</name>
<protein>
    <submittedName>
        <fullName evidence="1">Uncharacterized protein</fullName>
    </submittedName>
</protein>
<proteinExistence type="predicted"/>